<name>A0A814YYV1_9BILA</name>
<proteinExistence type="predicted"/>
<comment type="caution">
    <text evidence="1">The sequence shown here is derived from an EMBL/GenBank/DDBJ whole genome shotgun (WGS) entry which is preliminary data.</text>
</comment>
<evidence type="ECO:0000313" key="2">
    <source>
        <dbReference type="Proteomes" id="UP000663882"/>
    </source>
</evidence>
<organism evidence="1 2">
    <name type="scientific">Rotaria sordida</name>
    <dbReference type="NCBI Taxonomy" id="392033"/>
    <lineage>
        <taxon>Eukaryota</taxon>
        <taxon>Metazoa</taxon>
        <taxon>Spiralia</taxon>
        <taxon>Gnathifera</taxon>
        <taxon>Rotifera</taxon>
        <taxon>Eurotatoria</taxon>
        <taxon>Bdelloidea</taxon>
        <taxon>Philodinida</taxon>
        <taxon>Philodinidae</taxon>
        <taxon>Rotaria</taxon>
    </lineage>
</organism>
<protein>
    <submittedName>
        <fullName evidence="1">Uncharacterized protein</fullName>
    </submittedName>
</protein>
<accession>A0A814YYV1</accession>
<evidence type="ECO:0000313" key="1">
    <source>
        <dbReference type="EMBL" id="CAF1236612.1"/>
    </source>
</evidence>
<reference evidence="1" key="1">
    <citation type="submission" date="2021-02" db="EMBL/GenBank/DDBJ databases">
        <authorList>
            <person name="Nowell W R."/>
        </authorList>
    </citation>
    <scope>NUCLEOTIDE SEQUENCE</scope>
</reference>
<dbReference type="EMBL" id="CAJNOO010002109">
    <property type="protein sequence ID" value="CAF1236612.1"/>
    <property type="molecule type" value="Genomic_DNA"/>
</dbReference>
<dbReference type="AlphaFoldDB" id="A0A814YYV1"/>
<sequence length="100" mass="12235">MNLLSNKDIQKTFKNFKYNKIISCVLIIFQKEKIGQCHIYTYPYQLEYYDIIRNNFLDGIFKCVHKILLFDEYPFEHEFILQISKSFPFLEKLTIVNRKR</sequence>
<gene>
    <name evidence="1" type="ORF">RFH988_LOCUS26449</name>
</gene>
<dbReference type="Proteomes" id="UP000663882">
    <property type="component" value="Unassembled WGS sequence"/>
</dbReference>
<dbReference type="OrthoDB" id="10050888at2759"/>